<dbReference type="Proteomes" id="UP001150904">
    <property type="component" value="Unassembled WGS sequence"/>
</dbReference>
<dbReference type="PANTHER" id="PTHR40260:SF2">
    <property type="entry name" value="BLR8190 PROTEIN"/>
    <property type="match status" value="1"/>
</dbReference>
<evidence type="ECO:0000313" key="2">
    <source>
        <dbReference type="Proteomes" id="UP001150904"/>
    </source>
</evidence>
<accession>A0A9W9J965</accession>
<organism evidence="1 2">
    <name type="scientific">Penicillium cinerascens</name>
    <dbReference type="NCBI Taxonomy" id="70096"/>
    <lineage>
        <taxon>Eukaryota</taxon>
        <taxon>Fungi</taxon>
        <taxon>Dikarya</taxon>
        <taxon>Ascomycota</taxon>
        <taxon>Pezizomycotina</taxon>
        <taxon>Eurotiomycetes</taxon>
        <taxon>Eurotiomycetidae</taxon>
        <taxon>Eurotiales</taxon>
        <taxon>Aspergillaceae</taxon>
        <taxon>Penicillium</taxon>
    </lineage>
</organism>
<proteinExistence type="predicted"/>
<protein>
    <recommendedName>
        <fullName evidence="3">EthD domain-containing protein</fullName>
    </recommendedName>
</protein>
<comment type="caution">
    <text evidence="1">The sequence shown here is derived from an EMBL/GenBank/DDBJ whole genome shotgun (WGS) entry which is preliminary data.</text>
</comment>
<name>A0A9W9J965_9EURO</name>
<evidence type="ECO:0000313" key="1">
    <source>
        <dbReference type="EMBL" id="KAJ5191847.1"/>
    </source>
</evidence>
<dbReference type="GeneID" id="83185189"/>
<dbReference type="Gene3D" id="3.30.70.100">
    <property type="match status" value="1"/>
</dbReference>
<dbReference type="InterPro" id="IPR011008">
    <property type="entry name" value="Dimeric_a/b-barrel"/>
</dbReference>
<dbReference type="RefSeq" id="XP_058304787.1">
    <property type="nucleotide sequence ID" value="XM_058457888.1"/>
</dbReference>
<dbReference type="SUPFAM" id="SSF54909">
    <property type="entry name" value="Dimeric alpha+beta barrel"/>
    <property type="match status" value="1"/>
</dbReference>
<gene>
    <name evidence="1" type="ORF">N7498_010832</name>
</gene>
<reference evidence="1" key="1">
    <citation type="submission" date="2022-12" db="EMBL/GenBank/DDBJ databases">
        <authorList>
            <person name="Petersen C."/>
        </authorList>
    </citation>
    <scope>NUCLEOTIDE SEQUENCE</scope>
    <source>
        <strain evidence="1">IBT 15544</strain>
    </source>
</reference>
<evidence type="ECO:0008006" key="3">
    <source>
        <dbReference type="Google" id="ProtNLM"/>
    </source>
</evidence>
<reference evidence="1" key="2">
    <citation type="journal article" date="2023" name="IMA Fungus">
        <title>Comparative genomic study of the Penicillium genus elucidates a diverse pangenome and 15 lateral gene transfer events.</title>
        <authorList>
            <person name="Petersen C."/>
            <person name="Sorensen T."/>
            <person name="Nielsen M.R."/>
            <person name="Sondergaard T.E."/>
            <person name="Sorensen J.L."/>
            <person name="Fitzpatrick D.A."/>
            <person name="Frisvad J.C."/>
            <person name="Nielsen K.L."/>
        </authorList>
    </citation>
    <scope>NUCLEOTIDE SEQUENCE</scope>
    <source>
        <strain evidence="1">IBT 15544</strain>
    </source>
</reference>
<dbReference type="AlphaFoldDB" id="A0A9W9J965"/>
<dbReference type="PANTHER" id="PTHR40260">
    <property type="entry name" value="BLR8190 PROTEIN"/>
    <property type="match status" value="1"/>
</dbReference>
<keyword evidence="2" id="KW-1185">Reference proteome</keyword>
<dbReference type="EMBL" id="JAPQKR010000016">
    <property type="protein sequence ID" value="KAJ5191847.1"/>
    <property type="molecule type" value="Genomic_DNA"/>
</dbReference>
<sequence length="112" mass="12641">MSSQQVLVQVIYPTSAAPNFNMEYYLNNHIPLVKKRWGPQGLQSCTVIAGAKDTGYHVQAMMIWKNLASFENVKGAEEVREDIKNFTDVAPYRWVGSVVYQDVLTESETKGL</sequence>
<dbReference type="OrthoDB" id="4892971at2759"/>